<feature type="region of interest" description="Disordered" evidence="1">
    <location>
        <begin position="36"/>
        <end position="93"/>
    </location>
</feature>
<dbReference type="PROSITE" id="PS51257">
    <property type="entry name" value="PROKAR_LIPOPROTEIN"/>
    <property type="match status" value="1"/>
</dbReference>
<reference evidence="3" key="1">
    <citation type="journal article" date="2019" name="Int. J. Syst. Evol. Microbiol.">
        <title>The Global Catalogue of Microorganisms (GCM) 10K type strain sequencing project: providing services to taxonomists for standard genome sequencing and annotation.</title>
        <authorList>
            <consortium name="The Broad Institute Genomics Platform"/>
            <consortium name="The Broad Institute Genome Sequencing Center for Infectious Disease"/>
            <person name="Wu L."/>
            <person name="Ma J."/>
        </authorList>
    </citation>
    <scope>NUCLEOTIDE SEQUENCE [LARGE SCALE GENOMIC DNA]</scope>
    <source>
        <strain evidence="3">JCM 11650</strain>
    </source>
</reference>
<proteinExistence type="predicted"/>
<evidence type="ECO:0000313" key="2">
    <source>
        <dbReference type="EMBL" id="MFD1834236.1"/>
    </source>
</evidence>
<evidence type="ECO:0000313" key="3">
    <source>
        <dbReference type="Proteomes" id="UP001597280"/>
    </source>
</evidence>
<feature type="compositionally biased region" description="Low complexity" evidence="1">
    <location>
        <begin position="39"/>
        <end position="48"/>
    </location>
</feature>
<dbReference type="EMBL" id="JBHUFL010000002">
    <property type="protein sequence ID" value="MFD1834236.1"/>
    <property type="molecule type" value="Genomic_DNA"/>
</dbReference>
<gene>
    <name evidence="2" type="ORF">ACFSDA_04015</name>
</gene>
<feature type="compositionally biased region" description="Gly residues" evidence="1">
    <location>
        <begin position="49"/>
        <end position="60"/>
    </location>
</feature>
<accession>A0ABW4PU40</accession>
<name>A0ABW4PU40_9MICO</name>
<organism evidence="2 3">
    <name type="scientific">Brachybacterium rhamnosum</name>
    <dbReference type="NCBI Taxonomy" id="173361"/>
    <lineage>
        <taxon>Bacteria</taxon>
        <taxon>Bacillati</taxon>
        <taxon>Actinomycetota</taxon>
        <taxon>Actinomycetes</taxon>
        <taxon>Micrococcales</taxon>
        <taxon>Dermabacteraceae</taxon>
        <taxon>Brachybacterium</taxon>
    </lineage>
</organism>
<evidence type="ECO:0000256" key="1">
    <source>
        <dbReference type="SAM" id="MobiDB-lite"/>
    </source>
</evidence>
<dbReference type="Proteomes" id="UP001597280">
    <property type="component" value="Unassembled WGS sequence"/>
</dbReference>
<keyword evidence="3" id="KW-1185">Reference proteome</keyword>
<protein>
    <submittedName>
        <fullName evidence="2">Uncharacterized protein</fullName>
    </submittedName>
</protein>
<comment type="caution">
    <text evidence="2">The sequence shown here is derived from an EMBL/GenBank/DDBJ whole genome shotgun (WGS) entry which is preliminary data.</text>
</comment>
<sequence length="183" mass="18056">MTRTAARRPFHRSGLGVLTSVLAVGLIAAGCTSGVEDPVASSSASDAGGVSGASDGGGGTVVLEPSDGGTGQATVEVSSDPYPVTPAPEGFEPPAACTGEGAYLTEVGSPSTPDLPERGGESLSIEATSIDGDKAVLSATVDGGTRAIEPAAIGETVSIEDQWTISVTSVCGDTDQVEFDLID</sequence>
<dbReference type="RefSeq" id="WP_137769124.1">
    <property type="nucleotide sequence ID" value="NZ_BAAAIS010000002.1"/>
</dbReference>